<gene>
    <name evidence="1" type="ORF">VNO80_30047</name>
</gene>
<dbReference type="Proteomes" id="UP001374584">
    <property type="component" value="Unassembled WGS sequence"/>
</dbReference>
<protein>
    <submittedName>
        <fullName evidence="1">Uncharacterized protein</fullName>
    </submittedName>
</protein>
<sequence length="71" mass="7655">MRSPVNSLTRGGSGSYRSGVCVFSYNTTICVVHRSNEHGNSDHGCGANERGQTHLEVYGTRSVCKAELLPL</sequence>
<reference evidence="1 2" key="1">
    <citation type="submission" date="2024-01" db="EMBL/GenBank/DDBJ databases">
        <title>The genomes of 5 underutilized Papilionoideae crops provide insights into root nodulation and disease resistanc.</title>
        <authorList>
            <person name="Jiang F."/>
        </authorList>
    </citation>
    <scope>NUCLEOTIDE SEQUENCE [LARGE SCALE GENOMIC DNA]</scope>
    <source>
        <strain evidence="1">JINMINGXINNONG_FW02</strain>
        <tissue evidence="1">Leaves</tissue>
    </source>
</reference>
<accession>A0AAN9LC44</accession>
<comment type="caution">
    <text evidence="1">The sequence shown here is derived from an EMBL/GenBank/DDBJ whole genome shotgun (WGS) entry which is preliminary data.</text>
</comment>
<dbReference type="EMBL" id="JAYMYR010000011">
    <property type="protein sequence ID" value="KAK7333282.1"/>
    <property type="molecule type" value="Genomic_DNA"/>
</dbReference>
<organism evidence="1 2">
    <name type="scientific">Phaseolus coccineus</name>
    <name type="common">Scarlet runner bean</name>
    <name type="synonym">Phaseolus multiflorus</name>
    <dbReference type="NCBI Taxonomy" id="3886"/>
    <lineage>
        <taxon>Eukaryota</taxon>
        <taxon>Viridiplantae</taxon>
        <taxon>Streptophyta</taxon>
        <taxon>Embryophyta</taxon>
        <taxon>Tracheophyta</taxon>
        <taxon>Spermatophyta</taxon>
        <taxon>Magnoliopsida</taxon>
        <taxon>eudicotyledons</taxon>
        <taxon>Gunneridae</taxon>
        <taxon>Pentapetalae</taxon>
        <taxon>rosids</taxon>
        <taxon>fabids</taxon>
        <taxon>Fabales</taxon>
        <taxon>Fabaceae</taxon>
        <taxon>Papilionoideae</taxon>
        <taxon>50 kb inversion clade</taxon>
        <taxon>NPAAA clade</taxon>
        <taxon>indigoferoid/millettioid clade</taxon>
        <taxon>Phaseoleae</taxon>
        <taxon>Phaseolus</taxon>
    </lineage>
</organism>
<name>A0AAN9LC44_PHACN</name>
<proteinExistence type="predicted"/>
<dbReference type="AlphaFoldDB" id="A0AAN9LC44"/>
<keyword evidence="2" id="KW-1185">Reference proteome</keyword>
<evidence type="ECO:0000313" key="1">
    <source>
        <dbReference type="EMBL" id="KAK7333282.1"/>
    </source>
</evidence>
<evidence type="ECO:0000313" key="2">
    <source>
        <dbReference type="Proteomes" id="UP001374584"/>
    </source>
</evidence>